<accession>A0ABR3XFZ1</accession>
<evidence type="ECO:0000313" key="2">
    <source>
        <dbReference type="Proteomes" id="UP001583177"/>
    </source>
</evidence>
<reference evidence="1 2" key="1">
    <citation type="journal article" date="2024" name="IMA Fungus">
        <title>IMA Genome - F19 : A genome assembly and annotation guide to empower mycologists, including annotated draft genome sequences of Ceratocystis pirilliformis, Diaporthe australafricana, Fusarium ophioides, Paecilomyces lecythidis, and Sporothrix stenoceras.</title>
        <authorList>
            <person name="Aylward J."/>
            <person name="Wilson A.M."/>
            <person name="Visagie C.M."/>
            <person name="Spraker J."/>
            <person name="Barnes I."/>
            <person name="Buitendag C."/>
            <person name="Ceriani C."/>
            <person name="Del Mar Angel L."/>
            <person name="du Plessis D."/>
            <person name="Fuchs T."/>
            <person name="Gasser K."/>
            <person name="Kramer D."/>
            <person name="Li W."/>
            <person name="Munsamy K."/>
            <person name="Piso A."/>
            <person name="Price J.L."/>
            <person name="Sonnekus B."/>
            <person name="Thomas C."/>
            <person name="van der Nest A."/>
            <person name="van Dijk A."/>
            <person name="van Heerden A."/>
            <person name="van Vuuren N."/>
            <person name="Yilmaz N."/>
            <person name="Duong T.A."/>
            <person name="van der Merwe N.A."/>
            <person name="Wingfield M.J."/>
            <person name="Wingfield B.D."/>
        </authorList>
    </citation>
    <scope>NUCLEOTIDE SEQUENCE [LARGE SCALE GENOMIC DNA]</scope>
    <source>
        <strain evidence="1 2">CMW 18300</strain>
    </source>
</reference>
<gene>
    <name evidence="1" type="ORF">Daus18300_003388</name>
</gene>
<organism evidence="1 2">
    <name type="scientific">Diaporthe australafricana</name>
    <dbReference type="NCBI Taxonomy" id="127596"/>
    <lineage>
        <taxon>Eukaryota</taxon>
        <taxon>Fungi</taxon>
        <taxon>Dikarya</taxon>
        <taxon>Ascomycota</taxon>
        <taxon>Pezizomycotina</taxon>
        <taxon>Sordariomycetes</taxon>
        <taxon>Sordariomycetidae</taxon>
        <taxon>Diaporthales</taxon>
        <taxon>Diaporthaceae</taxon>
        <taxon>Diaporthe</taxon>
    </lineage>
</organism>
<keyword evidence="2" id="KW-1185">Reference proteome</keyword>
<dbReference type="Proteomes" id="UP001583177">
    <property type="component" value="Unassembled WGS sequence"/>
</dbReference>
<evidence type="ECO:0000313" key="1">
    <source>
        <dbReference type="EMBL" id="KAL1874847.1"/>
    </source>
</evidence>
<name>A0ABR3XFZ1_9PEZI</name>
<proteinExistence type="predicted"/>
<protein>
    <submittedName>
        <fullName evidence="1">Uncharacterized protein</fullName>
    </submittedName>
</protein>
<sequence>MTSCWSSAAIPESIHPKLRRKLAACRKITTWATGDYNSFLLPARRPTHVLNMAEMTRLTRLRSGNVGNLGFLPVEVCIKIYAFLLADFGPWPGYFQPADTPAEGPKHPCHIPHSIDTAILRASRNIHREAYDVMVKRNRFVLFKSPGVLTSLLLSFCGLRVVTSKTEHVMNFKGYVLAVSIALSIPPRPQSSEIGYPFKAMILAKDLEMLCRGLYLSLGEIELGNKLVLQLNLGLVVESDCEPNGYKDLESLERYFTEKTQKELIQPFRTELRDLHNVQVCGRVSDDIAKSALKDMASSKWTSPQGFLNKLSAMKETGMMCFKEDNIILAARAWANAVLQADLVRTGKLWIGFVQEGGDDFINQVAELCFRLVLNMAHLFVRKPTDSADFHSVGGSLRRAERMIQGGFWKKDFTWRPSNELRAKLHFRTALFLRLKGDLRNAEHAMREIDQALVLYPDDPVIQREQQDVLVWAPGANATLH</sequence>
<dbReference type="EMBL" id="JAWRVE010000021">
    <property type="protein sequence ID" value="KAL1874847.1"/>
    <property type="molecule type" value="Genomic_DNA"/>
</dbReference>
<comment type="caution">
    <text evidence="1">The sequence shown here is derived from an EMBL/GenBank/DDBJ whole genome shotgun (WGS) entry which is preliminary data.</text>
</comment>